<keyword evidence="6" id="KW-1185">Reference proteome</keyword>
<dbReference type="InterPro" id="IPR036568">
    <property type="entry name" value="GGCT-like_sf"/>
</dbReference>
<dbReference type="Pfam" id="PF06094">
    <property type="entry name" value="GGACT"/>
    <property type="match status" value="1"/>
</dbReference>
<evidence type="ECO:0000313" key="5">
    <source>
        <dbReference type="EMBL" id="RCW81512.1"/>
    </source>
</evidence>
<dbReference type="GO" id="GO:0061929">
    <property type="term" value="F:gamma-glutamylaminecyclotransferase activity"/>
    <property type="evidence" value="ECO:0007669"/>
    <property type="project" value="InterPro"/>
</dbReference>
<dbReference type="Proteomes" id="UP000253324">
    <property type="component" value="Unassembled WGS sequence"/>
</dbReference>
<dbReference type="GO" id="GO:0005829">
    <property type="term" value="C:cytosol"/>
    <property type="evidence" value="ECO:0007669"/>
    <property type="project" value="TreeGrafter"/>
</dbReference>
<dbReference type="AlphaFoldDB" id="A0A368YMR0"/>
<dbReference type="InterPro" id="IPR039126">
    <property type="entry name" value="GGACT"/>
</dbReference>
<proteinExistence type="inferred from homology"/>
<dbReference type="EMBL" id="QPJM01000010">
    <property type="protein sequence ID" value="RCW81512.1"/>
    <property type="molecule type" value="Genomic_DNA"/>
</dbReference>
<dbReference type="Gene3D" id="3.10.490.10">
    <property type="entry name" value="Gamma-glutamyl cyclotransferase-like"/>
    <property type="match status" value="1"/>
</dbReference>
<dbReference type="InterPro" id="IPR009288">
    <property type="entry name" value="AIG2-like_dom"/>
</dbReference>
<evidence type="ECO:0000313" key="6">
    <source>
        <dbReference type="Proteomes" id="UP000253324"/>
    </source>
</evidence>
<comment type="caution">
    <text evidence="5">The sequence shown here is derived from an EMBL/GenBank/DDBJ whole genome shotgun (WGS) entry which is preliminary data.</text>
</comment>
<dbReference type="PANTHER" id="PTHR12510:SF4">
    <property type="entry name" value="GAMMA-GLUTAMYLAMINECYCLOTRANSFERASE"/>
    <property type="match status" value="1"/>
</dbReference>
<dbReference type="SUPFAM" id="SSF110857">
    <property type="entry name" value="Gamma-glutamyl cyclotransferase-like"/>
    <property type="match status" value="1"/>
</dbReference>
<evidence type="ECO:0000256" key="1">
    <source>
        <dbReference type="ARBA" id="ARBA00008861"/>
    </source>
</evidence>
<dbReference type="PANTHER" id="PTHR12510">
    <property type="entry name" value="TROPONIN C-AKIN-1 PROTEIN"/>
    <property type="match status" value="1"/>
</dbReference>
<sequence length="136" mass="15259">MRIFAFGTLKKGFPLHAHGLNDALFLGNYRTVERFPMLIAGSWFAPMMLDLPGTGLRVKGELYDIAESRLPLLDALESVGLPGNFRKSIKICDENGNQAGWAFAFLKSSDLAIPVHSGYLDEYLDGRFVPPWERQR</sequence>
<evidence type="ECO:0000259" key="4">
    <source>
        <dbReference type="Pfam" id="PF06094"/>
    </source>
</evidence>
<protein>
    <recommendedName>
        <fullName evidence="3">Gamma-glutamylcyclotransferase family protein</fullName>
    </recommendedName>
</protein>
<dbReference type="GO" id="GO:0016740">
    <property type="term" value="F:transferase activity"/>
    <property type="evidence" value="ECO:0007669"/>
    <property type="project" value="UniProtKB-KW"/>
</dbReference>
<evidence type="ECO:0000256" key="3">
    <source>
        <dbReference type="RuleBase" id="RU367036"/>
    </source>
</evidence>
<dbReference type="OrthoDB" id="482277at2"/>
<name>A0A368YMR0_9HYPH</name>
<dbReference type="InterPro" id="IPR013024">
    <property type="entry name" value="GGCT-like"/>
</dbReference>
<accession>A0A368YMR0</accession>
<feature type="active site" description="Proton acceptor" evidence="2">
    <location>
        <position position="77"/>
    </location>
</feature>
<dbReference type="CDD" id="cd06661">
    <property type="entry name" value="GGCT_like"/>
    <property type="match status" value="1"/>
</dbReference>
<organism evidence="5 6">
    <name type="scientific">Phyllobacterium bourgognense</name>
    <dbReference type="NCBI Taxonomy" id="314236"/>
    <lineage>
        <taxon>Bacteria</taxon>
        <taxon>Pseudomonadati</taxon>
        <taxon>Pseudomonadota</taxon>
        <taxon>Alphaproteobacteria</taxon>
        <taxon>Hyphomicrobiales</taxon>
        <taxon>Phyllobacteriaceae</taxon>
        <taxon>Phyllobacterium</taxon>
    </lineage>
</organism>
<dbReference type="RefSeq" id="WP_114431130.1">
    <property type="nucleotide sequence ID" value="NZ_QPJM01000010.1"/>
</dbReference>
<reference evidence="5 6" key="1">
    <citation type="submission" date="2018-07" db="EMBL/GenBank/DDBJ databases">
        <title>Genomic Encyclopedia of Type Strains, Phase III (KMG-III): the genomes of soil and plant-associated and newly described type strains.</title>
        <authorList>
            <person name="Whitman W."/>
        </authorList>
    </citation>
    <scope>NUCLEOTIDE SEQUENCE [LARGE SCALE GENOMIC DNA]</scope>
    <source>
        <strain evidence="5 6">31-25a</strain>
    </source>
</reference>
<evidence type="ECO:0000256" key="2">
    <source>
        <dbReference type="PIRSR" id="PIRSR639126-1"/>
    </source>
</evidence>
<gene>
    <name evidence="5" type="ORF">C7476_11066</name>
</gene>
<feature type="domain" description="Gamma-glutamylcyclotransferase AIG2-like" evidence="4">
    <location>
        <begin position="3"/>
        <end position="107"/>
    </location>
</feature>
<keyword evidence="5" id="KW-0808">Transferase</keyword>
<comment type="similarity">
    <text evidence="1 3">Belongs to the gamma-glutamylcyclotransferase family.</text>
</comment>